<accession>A0ABS5UL90</accession>
<comment type="subcellular location">
    <subcellularLocation>
        <location evidence="1">Cell membrane</location>
        <topology evidence="1">Multi-pass membrane protein</topology>
    </subcellularLocation>
</comment>
<keyword evidence="4 7" id="KW-0812">Transmembrane</keyword>
<keyword evidence="2" id="KW-0813">Transport</keyword>
<evidence type="ECO:0000256" key="7">
    <source>
        <dbReference type="SAM" id="Phobius"/>
    </source>
</evidence>
<evidence type="ECO:0000256" key="4">
    <source>
        <dbReference type="ARBA" id="ARBA00022692"/>
    </source>
</evidence>
<dbReference type="InterPro" id="IPR036259">
    <property type="entry name" value="MFS_trans_sf"/>
</dbReference>
<evidence type="ECO:0000256" key="2">
    <source>
        <dbReference type="ARBA" id="ARBA00022448"/>
    </source>
</evidence>
<dbReference type="SUPFAM" id="SSF103473">
    <property type="entry name" value="MFS general substrate transporter"/>
    <property type="match status" value="1"/>
</dbReference>
<dbReference type="InterPro" id="IPR011701">
    <property type="entry name" value="MFS"/>
</dbReference>
<keyword evidence="6 7" id="KW-0472">Membrane</keyword>
<dbReference type="Proteomes" id="UP000694640">
    <property type="component" value="Unassembled WGS sequence"/>
</dbReference>
<evidence type="ECO:0000313" key="10">
    <source>
        <dbReference type="Proteomes" id="UP000694640"/>
    </source>
</evidence>
<proteinExistence type="predicted"/>
<protein>
    <submittedName>
        <fullName evidence="9">MFS transporter</fullName>
    </submittedName>
</protein>
<sequence>MSNKNIILLSQFINNFGSAFSRIALVILITTWYKNPIYVGIYSFFLFLPRTFLSTPIGYLIDSRQDQKKVILWSSFLAALTILGVAMMVFVKIHSFVLLVVLATVYAVVSDVYDPCIIKITVLLFDKSEYVSINSSISSAMTAANLFSGIIVTYGMTFLSFTPLFMFDVMSYLIVIVLILCLKVPKKLLPTETSAPAAAHSNPIWNSFKVVKTFLTTFPYIIPVYLSAILFNILLAPMNVYLTQISDYIFNNPKSTGLLESFFSLGFLVGSLTYKTICNKVNVNRMIQLALLLVPTAVSILGLAHTLLLALSALVLLGIVIPFFNISSKTILQNRVSQSELGTVFNSYFALMNLSQPIGLLGIPVLISAFGIQPILVITGTIYLLAAMTLIGLNKFPVELNQ</sequence>
<feature type="domain" description="Major facilitator superfamily (MFS) profile" evidence="8">
    <location>
        <begin position="220"/>
        <end position="402"/>
    </location>
</feature>
<dbReference type="Gene3D" id="1.20.1250.20">
    <property type="entry name" value="MFS general substrate transporter like domains"/>
    <property type="match status" value="1"/>
</dbReference>
<feature type="transmembrane region" description="Helical" evidence="7">
    <location>
        <begin position="39"/>
        <end position="61"/>
    </location>
</feature>
<dbReference type="CDD" id="cd06173">
    <property type="entry name" value="MFS_MefA_like"/>
    <property type="match status" value="1"/>
</dbReference>
<feature type="transmembrane region" description="Helical" evidence="7">
    <location>
        <begin position="255"/>
        <end position="274"/>
    </location>
</feature>
<organism evidence="9 10">
    <name type="scientific">Lactiplantibacillus argentoratensis</name>
    <dbReference type="NCBI Taxonomy" id="271881"/>
    <lineage>
        <taxon>Bacteria</taxon>
        <taxon>Bacillati</taxon>
        <taxon>Bacillota</taxon>
        <taxon>Bacilli</taxon>
        <taxon>Lactobacillales</taxon>
        <taxon>Lactobacillaceae</taxon>
        <taxon>Lactiplantibacillus</taxon>
    </lineage>
</organism>
<feature type="transmembrane region" description="Helical" evidence="7">
    <location>
        <begin position="286"/>
        <end position="303"/>
    </location>
</feature>
<name>A0ABS5UL90_9LACO</name>
<keyword evidence="10" id="KW-1185">Reference proteome</keyword>
<feature type="transmembrane region" description="Helical" evidence="7">
    <location>
        <begin position="12"/>
        <end position="33"/>
    </location>
</feature>
<feature type="transmembrane region" description="Helical" evidence="7">
    <location>
        <begin position="137"/>
        <end position="158"/>
    </location>
</feature>
<evidence type="ECO:0000256" key="5">
    <source>
        <dbReference type="ARBA" id="ARBA00022989"/>
    </source>
</evidence>
<feature type="transmembrane region" description="Helical" evidence="7">
    <location>
        <begin position="70"/>
        <end position="90"/>
    </location>
</feature>
<dbReference type="Pfam" id="PF07690">
    <property type="entry name" value="MFS_1"/>
    <property type="match status" value="2"/>
</dbReference>
<evidence type="ECO:0000313" key="9">
    <source>
        <dbReference type="EMBL" id="MBT1139160.1"/>
    </source>
</evidence>
<dbReference type="PANTHER" id="PTHR23513:SF6">
    <property type="entry name" value="MAJOR FACILITATOR SUPERFAMILY ASSOCIATED DOMAIN-CONTAINING PROTEIN"/>
    <property type="match status" value="1"/>
</dbReference>
<dbReference type="EMBL" id="JAEQMM010000003">
    <property type="protein sequence ID" value="MBT1139160.1"/>
    <property type="molecule type" value="Genomic_DNA"/>
</dbReference>
<dbReference type="RefSeq" id="WP_063723690.1">
    <property type="nucleotide sequence ID" value="NZ_JAEQMM010000003.1"/>
</dbReference>
<evidence type="ECO:0000256" key="6">
    <source>
        <dbReference type="ARBA" id="ARBA00023136"/>
    </source>
</evidence>
<feature type="transmembrane region" description="Helical" evidence="7">
    <location>
        <begin position="375"/>
        <end position="393"/>
    </location>
</feature>
<dbReference type="PANTHER" id="PTHR23513">
    <property type="entry name" value="INTEGRAL MEMBRANE EFFLUX PROTEIN-RELATED"/>
    <property type="match status" value="1"/>
</dbReference>
<feature type="transmembrane region" description="Helical" evidence="7">
    <location>
        <begin position="348"/>
        <end position="369"/>
    </location>
</feature>
<gene>
    <name evidence="9" type="ORF">JKL17_13710</name>
</gene>
<feature type="transmembrane region" description="Helical" evidence="7">
    <location>
        <begin position="164"/>
        <end position="182"/>
    </location>
</feature>
<keyword evidence="5 7" id="KW-1133">Transmembrane helix</keyword>
<evidence type="ECO:0000259" key="8">
    <source>
        <dbReference type="PROSITE" id="PS50850"/>
    </source>
</evidence>
<feature type="transmembrane region" description="Helical" evidence="7">
    <location>
        <begin position="214"/>
        <end position="235"/>
    </location>
</feature>
<feature type="transmembrane region" description="Helical" evidence="7">
    <location>
        <begin position="309"/>
        <end position="327"/>
    </location>
</feature>
<evidence type="ECO:0000256" key="1">
    <source>
        <dbReference type="ARBA" id="ARBA00004651"/>
    </source>
</evidence>
<dbReference type="PROSITE" id="PS50850">
    <property type="entry name" value="MFS"/>
    <property type="match status" value="1"/>
</dbReference>
<dbReference type="InterPro" id="IPR020846">
    <property type="entry name" value="MFS_dom"/>
</dbReference>
<evidence type="ECO:0000256" key="3">
    <source>
        <dbReference type="ARBA" id="ARBA00022475"/>
    </source>
</evidence>
<comment type="caution">
    <text evidence="9">The sequence shown here is derived from an EMBL/GenBank/DDBJ whole genome shotgun (WGS) entry which is preliminary data.</text>
</comment>
<reference evidence="9 10" key="1">
    <citation type="submission" date="2021-01" db="EMBL/GenBank/DDBJ databases">
        <title>High-quality draft genome sequence data of six Lactiplantibacillus plantarum subsp. argentoratensis strains isolated from various Greek sourdoughs.</title>
        <authorList>
            <person name="Syrokou M.K."/>
            <person name="Paramithiotis S."/>
            <person name="Skandamis P.N."/>
            <person name="Drosinos E.H."/>
            <person name="Bosnea L."/>
            <person name="Mataragas M."/>
        </authorList>
    </citation>
    <scope>NUCLEOTIDE SEQUENCE [LARGE SCALE GENOMIC DNA]</scope>
    <source>
        <strain evidence="9 10">LQC 2520</strain>
    </source>
</reference>
<keyword evidence="3" id="KW-1003">Cell membrane</keyword>
<feature type="transmembrane region" description="Helical" evidence="7">
    <location>
        <begin position="96"/>
        <end position="125"/>
    </location>
</feature>